<sequence length="204" mass="21545">MKARVSPVAGNRYSVRVLKQLALSIGFIVSASHGAFAADSGASLVTRLFVNACVPNMGKPEQVRAWVNEKHLPAITADMPLSIFVGPGSKGGAWFVPSDSGSFALSIRGTTEACAVWARTADPGEVESNFKKMMEGVARPGIEMSVVEDKTVPTASGQARSLIYKIKTPDSPVGFLFTMLTAERPGGAFQASLQLAKGQENSNN</sequence>
<dbReference type="EMBL" id="BMJQ01000001">
    <property type="protein sequence ID" value="GGF01318.1"/>
    <property type="molecule type" value="Genomic_DNA"/>
</dbReference>
<organism evidence="2 3">
    <name type="scientific">Aliidongia dinghuensis</name>
    <dbReference type="NCBI Taxonomy" id="1867774"/>
    <lineage>
        <taxon>Bacteria</taxon>
        <taxon>Pseudomonadati</taxon>
        <taxon>Pseudomonadota</taxon>
        <taxon>Alphaproteobacteria</taxon>
        <taxon>Rhodospirillales</taxon>
        <taxon>Dongiaceae</taxon>
        <taxon>Aliidongia</taxon>
    </lineage>
</organism>
<dbReference type="NCBIfam" id="NF047650">
    <property type="entry name" value="lipo_NMCC_0638"/>
    <property type="match status" value="1"/>
</dbReference>
<dbReference type="RefSeq" id="WP_189041825.1">
    <property type="nucleotide sequence ID" value="NZ_BMJQ01000001.1"/>
</dbReference>
<reference evidence="2" key="2">
    <citation type="submission" date="2020-09" db="EMBL/GenBank/DDBJ databases">
        <authorList>
            <person name="Sun Q."/>
            <person name="Zhou Y."/>
        </authorList>
    </citation>
    <scope>NUCLEOTIDE SEQUENCE</scope>
    <source>
        <strain evidence="2">CGMCC 1.15725</strain>
    </source>
</reference>
<keyword evidence="3" id="KW-1185">Reference proteome</keyword>
<evidence type="ECO:0000313" key="2">
    <source>
        <dbReference type="EMBL" id="GGF01318.1"/>
    </source>
</evidence>
<evidence type="ECO:0000256" key="1">
    <source>
        <dbReference type="SAM" id="SignalP"/>
    </source>
</evidence>
<feature type="chain" id="PRO_5035147437" evidence="1">
    <location>
        <begin position="38"/>
        <end position="204"/>
    </location>
</feature>
<protein>
    <submittedName>
        <fullName evidence="2">Uncharacterized protein</fullName>
    </submittedName>
</protein>
<reference evidence="2" key="1">
    <citation type="journal article" date="2014" name="Int. J. Syst. Evol. Microbiol.">
        <title>Complete genome sequence of Corynebacterium casei LMG S-19264T (=DSM 44701T), isolated from a smear-ripened cheese.</title>
        <authorList>
            <consortium name="US DOE Joint Genome Institute (JGI-PGF)"/>
            <person name="Walter F."/>
            <person name="Albersmeier A."/>
            <person name="Kalinowski J."/>
            <person name="Ruckert C."/>
        </authorList>
    </citation>
    <scope>NUCLEOTIDE SEQUENCE</scope>
    <source>
        <strain evidence="2">CGMCC 1.15725</strain>
    </source>
</reference>
<accession>A0A8J3E1N3</accession>
<dbReference type="Proteomes" id="UP000646365">
    <property type="component" value="Unassembled WGS sequence"/>
</dbReference>
<dbReference type="AlphaFoldDB" id="A0A8J3E1N3"/>
<name>A0A8J3E1N3_9PROT</name>
<gene>
    <name evidence="2" type="ORF">GCM10011611_03590</name>
</gene>
<proteinExistence type="predicted"/>
<feature type="signal peptide" evidence="1">
    <location>
        <begin position="1"/>
        <end position="37"/>
    </location>
</feature>
<evidence type="ECO:0000313" key="3">
    <source>
        <dbReference type="Proteomes" id="UP000646365"/>
    </source>
</evidence>
<comment type="caution">
    <text evidence="2">The sequence shown here is derived from an EMBL/GenBank/DDBJ whole genome shotgun (WGS) entry which is preliminary data.</text>
</comment>
<keyword evidence="1" id="KW-0732">Signal</keyword>